<organism evidence="1 2">
    <name type="scientific">Conoideocrella luteorostrata</name>
    <dbReference type="NCBI Taxonomy" id="1105319"/>
    <lineage>
        <taxon>Eukaryota</taxon>
        <taxon>Fungi</taxon>
        <taxon>Dikarya</taxon>
        <taxon>Ascomycota</taxon>
        <taxon>Pezizomycotina</taxon>
        <taxon>Sordariomycetes</taxon>
        <taxon>Hypocreomycetidae</taxon>
        <taxon>Hypocreales</taxon>
        <taxon>Clavicipitaceae</taxon>
        <taxon>Conoideocrella</taxon>
    </lineage>
</organism>
<protein>
    <submittedName>
        <fullName evidence="1">Uncharacterized protein</fullName>
    </submittedName>
</protein>
<sequence>MAAISTTAGAPFERLSLPDPQNWLAGDRLFPSNVIASFNGEYDKYNKESWAEYVLAQCKGFEACTSSLSYSAINSGTPEERAWFGFAFRGGKTTVDDYKRADGVEDAVVYTKEA</sequence>
<evidence type="ECO:0000313" key="2">
    <source>
        <dbReference type="Proteomes" id="UP001251528"/>
    </source>
</evidence>
<reference evidence="1" key="1">
    <citation type="submission" date="2023-06" db="EMBL/GenBank/DDBJ databases">
        <title>Conoideocrella luteorostrata (Hypocreales: Clavicipitaceae), a potential biocontrol fungus for elongate hemlock scale in United States Christmas tree production areas.</title>
        <authorList>
            <person name="Barrett H."/>
            <person name="Lovett B."/>
            <person name="Macias A.M."/>
            <person name="Stajich J.E."/>
            <person name="Kasson M.T."/>
        </authorList>
    </citation>
    <scope>NUCLEOTIDE SEQUENCE</scope>
    <source>
        <strain evidence="1">ARSEF 14590</strain>
    </source>
</reference>
<dbReference type="EMBL" id="JASWJB010000005">
    <property type="protein sequence ID" value="KAK2616547.1"/>
    <property type="molecule type" value="Genomic_DNA"/>
</dbReference>
<keyword evidence="2" id="KW-1185">Reference proteome</keyword>
<accession>A0AAJ0CYT8</accession>
<dbReference type="Proteomes" id="UP001251528">
    <property type="component" value="Unassembled WGS sequence"/>
</dbReference>
<gene>
    <name evidence="1" type="ORF">QQS21_000590</name>
</gene>
<comment type="caution">
    <text evidence="1">The sequence shown here is derived from an EMBL/GenBank/DDBJ whole genome shotgun (WGS) entry which is preliminary data.</text>
</comment>
<evidence type="ECO:0000313" key="1">
    <source>
        <dbReference type="EMBL" id="KAK2616547.1"/>
    </source>
</evidence>
<name>A0AAJ0CYT8_9HYPO</name>
<dbReference type="AlphaFoldDB" id="A0AAJ0CYT8"/>
<proteinExistence type="predicted"/>